<feature type="region of interest" description="Disordered" evidence="1">
    <location>
        <begin position="392"/>
        <end position="413"/>
    </location>
</feature>
<feature type="region of interest" description="Disordered" evidence="1">
    <location>
        <begin position="26"/>
        <end position="46"/>
    </location>
</feature>
<evidence type="ECO:0000259" key="2">
    <source>
        <dbReference type="PROSITE" id="PS50022"/>
    </source>
</evidence>
<dbReference type="SUPFAM" id="SSF49785">
    <property type="entry name" value="Galactose-binding domain-like"/>
    <property type="match status" value="3"/>
</dbReference>
<organism evidence="3 4">
    <name type="scientific">Curtobacterium subtropicum</name>
    <dbReference type="NCBI Taxonomy" id="3055138"/>
    <lineage>
        <taxon>Bacteria</taxon>
        <taxon>Bacillati</taxon>
        <taxon>Actinomycetota</taxon>
        <taxon>Actinomycetes</taxon>
        <taxon>Micrococcales</taxon>
        <taxon>Microbacteriaceae</taxon>
        <taxon>Curtobacterium</taxon>
    </lineage>
</organism>
<dbReference type="PROSITE" id="PS50022">
    <property type="entry name" value="FA58C_3"/>
    <property type="match status" value="3"/>
</dbReference>
<feature type="domain" description="F5/8 type C" evidence="2">
    <location>
        <begin position="1"/>
        <end position="146"/>
    </location>
</feature>
<sequence length="507" mass="53374">MATVGDVEGAAVVSSIASVPVVSGTSAVASSTDGGNTAAKAVDGDPATRWESAHGVDTVDLTLDLGSVRDVEEVRVTWENAAAARYVVQVSDTDDGPWRDVRTVTNTDASVDTVPVGATGRFVRLHLTDRLTQYGYSVWDVQVTGTPTASDVDVRDLLVAPRSATVLPGSSVRLAAYGFDADGYGGLLTGGARPTWTADEGTTVSASGTATVPDRGGVTTTVHATRGGATGQAVLRTLDQGVAPVVSRDVAVGKPVTTSSDERGDLSGDAAVDDDDTTRWSSTARDGEWLAVDLGSVLPLDRVEVAWEAAAAASDHVEVRDRASDPWRTVATTTDGRGGTETHALDGVRARFVRLVADTRTTQYGVSVWSFRVFSTEGAPTPDLARRAVVSSSGDESAGVPARNAVDGDPGTRWASEHRDDARLDVDLGARHEVHEATIRWEAAYGRAYRIEGRDGTTGEWTTIATVTDGDGGTDRVPLSGSWRQLRLQGVDRATPYGYSLWTFEVR</sequence>
<dbReference type="InterPro" id="IPR000421">
    <property type="entry name" value="FA58C"/>
</dbReference>
<evidence type="ECO:0000256" key="1">
    <source>
        <dbReference type="SAM" id="MobiDB-lite"/>
    </source>
</evidence>
<gene>
    <name evidence="3" type="ORF">QUG98_02365</name>
</gene>
<dbReference type="Gene3D" id="2.60.120.260">
    <property type="entry name" value="Galactose-binding domain-like"/>
    <property type="match status" value="3"/>
</dbReference>
<dbReference type="Pfam" id="PF00754">
    <property type="entry name" value="F5_F8_type_C"/>
    <property type="match status" value="1"/>
</dbReference>
<comment type="caution">
    <text evidence="3">The sequence shown here is derived from an EMBL/GenBank/DDBJ whole genome shotgun (WGS) entry which is preliminary data.</text>
</comment>
<accession>A0ABT7TCI7</accession>
<feature type="domain" description="F5/8 type C" evidence="2">
    <location>
        <begin position="235"/>
        <end position="376"/>
    </location>
</feature>
<feature type="region of interest" description="Disordered" evidence="1">
    <location>
        <begin position="254"/>
        <end position="281"/>
    </location>
</feature>
<dbReference type="RefSeq" id="WP_289469021.1">
    <property type="nucleotide sequence ID" value="NZ_JAUCMM010000001.1"/>
</dbReference>
<dbReference type="Proteomes" id="UP001235720">
    <property type="component" value="Unassembled WGS sequence"/>
</dbReference>
<evidence type="ECO:0000313" key="3">
    <source>
        <dbReference type="EMBL" id="MDM7887287.1"/>
    </source>
</evidence>
<feature type="domain" description="F5/8 type C" evidence="2">
    <location>
        <begin position="377"/>
        <end position="507"/>
    </location>
</feature>
<protein>
    <submittedName>
        <fullName evidence="3">Discoidin domain-containing protein</fullName>
    </submittedName>
</protein>
<proteinExistence type="predicted"/>
<evidence type="ECO:0000313" key="4">
    <source>
        <dbReference type="Proteomes" id="UP001235720"/>
    </source>
</evidence>
<reference evidence="3 4" key="1">
    <citation type="submission" date="2023-06" db="EMBL/GenBank/DDBJ databases">
        <authorList>
            <person name="Feng G."/>
            <person name="Li J."/>
            <person name="Zhu H."/>
        </authorList>
    </citation>
    <scope>NUCLEOTIDE SEQUENCE [LARGE SCALE GENOMIC DNA]</scope>
    <source>
        <strain evidence="3 4">RHCJP20</strain>
    </source>
</reference>
<keyword evidence="4" id="KW-1185">Reference proteome</keyword>
<name>A0ABT7TCI7_9MICO</name>
<dbReference type="InterPro" id="IPR008979">
    <property type="entry name" value="Galactose-bd-like_sf"/>
</dbReference>
<dbReference type="Pfam" id="PF22633">
    <property type="entry name" value="F5_F8_type_C_2"/>
    <property type="match status" value="2"/>
</dbReference>
<dbReference type="EMBL" id="JAUCMM010000001">
    <property type="protein sequence ID" value="MDM7887287.1"/>
    <property type="molecule type" value="Genomic_DNA"/>
</dbReference>